<keyword evidence="3" id="KW-1185">Reference proteome</keyword>
<dbReference type="AlphaFoldDB" id="A0A9P9YFQ8"/>
<feature type="region of interest" description="Disordered" evidence="1">
    <location>
        <begin position="37"/>
        <end position="59"/>
    </location>
</feature>
<comment type="caution">
    <text evidence="2">The sequence shown here is derived from an EMBL/GenBank/DDBJ whole genome shotgun (WGS) entry which is preliminary data.</text>
</comment>
<protein>
    <submittedName>
        <fullName evidence="2">Uncharacterized protein</fullName>
    </submittedName>
</protein>
<sequence>MMQRALQSAHSHSNEVTKKQFSDMFALAAEDDTTAVVRRGGKKDANNHSTTNKKNSEMMKTIYSSDENFSEVLVPTI</sequence>
<evidence type="ECO:0000313" key="3">
    <source>
        <dbReference type="Proteomes" id="UP001059596"/>
    </source>
</evidence>
<gene>
    <name evidence="2" type="ORF">M5D96_011232</name>
</gene>
<name>A0A9P9YFQ8_9MUSC</name>
<accession>A0A9P9YFQ8</accession>
<dbReference type="Proteomes" id="UP001059596">
    <property type="component" value="Unassembled WGS sequence"/>
</dbReference>
<reference evidence="2" key="1">
    <citation type="journal article" date="2023" name="Genome Biol. Evol.">
        <title>Long-read-based Genome Assembly of Drosophila gunungcola Reveals Fewer Chemosensory Genes in Flower-breeding Species.</title>
        <authorList>
            <person name="Negi A."/>
            <person name="Liao B.Y."/>
            <person name="Yeh S.D."/>
        </authorList>
    </citation>
    <scope>NUCLEOTIDE SEQUENCE</scope>
    <source>
        <strain evidence="2">Sukarami</strain>
    </source>
</reference>
<proteinExistence type="predicted"/>
<evidence type="ECO:0000313" key="2">
    <source>
        <dbReference type="EMBL" id="KAI8035968.1"/>
    </source>
</evidence>
<dbReference type="EMBL" id="JAMKOV010000027">
    <property type="protein sequence ID" value="KAI8035968.1"/>
    <property type="molecule type" value="Genomic_DNA"/>
</dbReference>
<organism evidence="2 3">
    <name type="scientific">Drosophila gunungcola</name>
    <name type="common">fruit fly</name>
    <dbReference type="NCBI Taxonomy" id="103775"/>
    <lineage>
        <taxon>Eukaryota</taxon>
        <taxon>Metazoa</taxon>
        <taxon>Ecdysozoa</taxon>
        <taxon>Arthropoda</taxon>
        <taxon>Hexapoda</taxon>
        <taxon>Insecta</taxon>
        <taxon>Pterygota</taxon>
        <taxon>Neoptera</taxon>
        <taxon>Endopterygota</taxon>
        <taxon>Diptera</taxon>
        <taxon>Brachycera</taxon>
        <taxon>Muscomorpha</taxon>
        <taxon>Ephydroidea</taxon>
        <taxon>Drosophilidae</taxon>
        <taxon>Drosophila</taxon>
        <taxon>Sophophora</taxon>
    </lineage>
</organism>
<evidence type="ECO:0000256" key="1">
    <source>
        <dbReference type="SAM" id="MobiDB-lite"/>
    </source>
</evidence>